<name>A0ABX3H2L6_PAEBO</name>
<dbReference type="SUPFAM" id="SSF55729">
    <property type="entry name" value="Acyl-CoA N-acyltransferases (Nat)"/>
    <property type="match status" value="1"/>
</dbReference>
<comment type="caution">
    <text evidence="2">The sequence shown here is derived from an EMBL/GenBank/DDBJ whole genome shotgun (WGS) entry which is preliminary data.</text>
</comment>
<evidence type="ECO:0000313" key="2">
    <source>
        <dbReference type="EMBL" id="OMD44668.1"/>
    </source>
</evidence>
<sequence>MVPALSGERVELRVMTEDHAAALYDLWCHPEVAPWLDMPPLSSAADAEHLIGLLRQMAREEESLRWSIIGPEGDVIGSCGYNYWQLPGAYRGEIGCELSPPHWGQGYMQEALELVLDFGFGTMGLNRIEVLCHPDNVRAQRLFSALGFRREGLLREYRHTSSGFQDVILYALLCSEARR</sequence>
<dbReference type="PANTHER" id="PTHR43792:SF9">
    <property type="entry name" value="RIBOSOMAL-PROTEIN-ALANINE ACETYLTRANSFERASE"/>
    <property type="match status" value="1"/>
</dbReference>
<dbReference type="InterPro" id="IPR000182">
    <property type="entry name" value="GNAT_dom"/>
</dbReference>
<dbReference type="PROSITE" id="PS51186">
    <property type="entry name" value="GNAT"/>
    <property type="match status" value="1"/>
</dbReference>
<dbReference type="Pfam" id="PF13302">
    <property type="entry name" value="Acetyltransf_3"/>
    <property type="match status" value="1"/>
</dbReference>
<dbReference type="InterPro" id="IPR016181">
    <property type="entry name" value="Acyl_CoA_acyltransferase"/>
</dbReference>
<dbReference type="Gene3D" id="3.40.630.30">
    <property type="match status" value="1"/>
</dbReference>
<dbReference type="PANTHER" id="PTHR43792">
    <property type="entry name" value="GNAT FAMILY, PUTATIVE (AFU_ORTHOLOGUE AFUA_3G00765)-RELATED-RELATED"/>
    <property type="match status" value="1"/>
</dbReference>
<evidence type="ECO:0000313" key="3">
    <source>
        <dbReference type="Proteomes" id="UP000187412"/>
    </source>
</evidence>
<dbReference type="InterPro" id="IPR051531">
    <property type="entry name" value="N-acetyltransferase"/>
</dbReference>
<organism evidence="2 3">
    <name type="scientific">Paenibacillus borealis</name>
    <dbReference type="NCBI Taxonomy" id="160799"/>
    <lineage>
        <taxon>Bacteria</taxon>
        <taxon>Bacillati</taxon>
        <taxon>Bacillota</taxon>
        <taxon>Bacilli</taxon>
        <taxon>Bacillales</taxon>
        <taxon>Paenibacillaceae</taxon>
        <taxon>Paenibacillus</taxon>
    </lineage>
</organism>
<proteinExistence type="predicted"/>
<keyword evidence="3" id="KW-1185">Reference proteome</keyword>
<dbReference type="EMBL" id="MPTB01000031">
    <property type="protein sequence ID" value="OMD44668.1"/>
    <property type="molecule type" value="Genomic_DNA"/>
</dbReference>
<feature type="domain" description="N-acetyltransferase" evidence="1">
    <location>
        <begin position="10"/>
        <end position="175"/>
    </location>
</feature>
<reference evidence="2 3" key="1">
    <citation type="submission" date="2016-10" db="EMBL/GenBank/DDBJ databases">
        <title>Paenibacillus species isolates.</title>
        <authorList>
            <person name="Beno S.M."/>
        </authorList>
    </citation>
    <scope>NUCLEOTIDE SEQUENCE [LARGE SCALE GENOMIC DNA]</scope>
    <source>
        <strain evidence="2 3">FSL H7-0744</strain>
    </source>
</reference>
<evidence type="ECO:0000259" key="1">
    <source>
        <dbReference type="PROSITE" id="PS51186"/>
    </source>
</evidence>
<accession>A0ABX3H2L6</accession>
<dbReference type="Proteomes" id="UP000187412">
    <property type="component" value="Unassembled WGS sequence"/>
</dbReference>
<protein>
    <recommendedName>
        <fullName evidence="1">N-acetyltransferase domain-containing protein</fullName>
    </recommendedName>
</protein>
<gene>
    <name evidence="2" type="ORF">BSK56_22320</name>
</gene>